<protein>
    <submittedName>
        <fullName evidence="1">DUF1439 domain-containing protein</fullName>
    </submittedName>
</protein>
<dbReference type="Proteomes" id="UP000613011">
    <property type="component" value="Unassembled WGS sequence"/>
</dbReference>
<evidence type="ECO:0000313" key="2">
    <source>
        <dbReference type="Proteomes" id="UP000613011"/>
    </source>
</evidence>
<dbReference type="RefSeq" id="WP_201683675.1">
    <property type="nucleotide sequence ID" value="NZ_JAEQNA010000002.1"/>
</dbReference>
<accession>A0A936ZQF6</accession>
<organism evidence="1 2">
    <name type="scientific">Ramlibacter aurantiacus</name>
    <dbReference type="NCBI Taxonomy" id="2801330"/>
    <lineage>
        <taxon>Bacteria</taxon>
        <taxon>Pseudomonadati</taxon>
        <taxon>Pseudomonadota</taxon>
        <taxon>Betaproteobacteria</taxon>
        <taxon>Burkholderiales</taxon>
        <taxon>Comamonadaceae</taxon>
        <taxon>Ramlibacter</taxon>
    </lineage>
</organism>
<name>A0A936ZQF6_9BURK</name>
<evidence type="ECO:0000313" key="1">
    <source>
        <dbReference type="EMBL" id="MBL0420611.1"/>
    </source>
</evidence>
<proteinExistence type="predicted"/>
<dbReference type="EMBL" id="JAEQNA010000002">
    <property type="protein sequence ID" value="MBL0420611.1"/>
    <property type="molecule type" value="Genomic_DNA"/>
</dbReference>
<sequence>MQRRQFLLAWVAIVPAACLHAQDDSPRPRLRVSAQRLHAMLSQRFPVGAGVPGLLQVRVSAPRLLLRPVTNQIGASLVAQALGPAIGQLPPGEVDLLFSLRYERRDKTLRAHQPEVIELRWPGLPPEIGMALRQALPAIAREAVGELVLHSFTDQELALAETMGFEPETFTVQGDGLMVNFGLKPLR</sequence>
<reference evidence="1" key="1">
    <citation type="submission" date="2021-01" db="EMBL/GenBank/DDBJ databases">
        <title>Ramlibacter sp. strain AW1 16S ribosomal RNA gene Genome sequencing and assembly.</title>
        <authorList>
            <person name="Kang M."/>
        </authorList>
    </citation>
    <scope>NUCLEOTIDE SEQUENCE</scope>
    <source>
        <strain evidence="1">AW1</strain>
    </source>
</reference>
<comment type="caution">
    <text evidence="1">The sequence shown here is derived from an EMBL/GenBank/DDBJ whole genome shotgun (WGS) entry which is preliminary data.</text>
</comment>
<gene>
    <name evidence="1" type="ORF">JI739_09675</name>
</gene>
<dbReference type="AlphaFoldDB" id="A0A936ZQF6"/>
<keyword evidence="2" id="KW-1185">Reference proteome</keyword>